<dbReference type="EMBL" id="MU970049">
    <property type="protein sequence ID" value="KAK9324505.1"/>
    <property type="molecule type" value="Genomic_DNA"/>
</dbReference>
<evidence type="ECO:0000313" key="2">
    <source>
        <dbReference type="Proteomes" id="UP001489719"/>
    </source>
</evidence>
<accession>A0ACC3TU00</accession>
<organism evidence="1 2">
    <name type="scientific">Lipomyces orientalis</name>
    <dbReference type="NCBI Taxonomy" id="1233043"/>
    <lineage>
        <taxon>Eukaryota</taxon>
        <taxon>Fungi</taxon>
        <taxon>Dikarya</taxon>
        <taxon>Ascomycota</taxon>
        <taxon>Saccharomycotina</taxon>
        <taxon>Lipomycetes</taxon>
        <taxon>Lipomycetales</taxon>
        <taxon>Lipomycetaceae</taxon>
        <taxon>Lipomyces</taxon>
    </lineage>
</organism>
<name>A0ACC3TU00_9ASCO</name>
<gene>
    <name evidence="1" type="ORF">V1517DRAFT_317200</name>
</gene>
<dbReference type="Proteomes" id="UP001489719">
    <property type="component" value="Unassembled WGS sequence"/>
</dbReference>
<protein>
    <submittedName>
        <fullName evidence="1">NADP-dependent oxidoreductase domain-containing protein</fullName>
    </submittedName>
</protein>
<evidence type="ECO:0000313" key="1">
    <source>
        <dbReference type="EMBL" id="KAK9324505.1"/>
    </source>
</evidence>
<sequence length="311" mass="34235">MSALRPLQQLASTSLRSFCYYSTAMAFTLPSGATMPVPGFGTGTKWYKSGDPSLDRTVVDALVSALKVGYRHIDGAEVYGTEAEIGVAIKESGIPRDQIFVTGKIFPKIANPRAAFEQTLKLMQLDYLDLYLIHAPFFDEKSHGISIETAWDILSELKSAGKIKDIGVSNFAIADLERLKDAKEKVAVNQIEFNPYLQNQTPGIVDYCQKNGIILEAYTPLGPLAPAAKGGPVDPVVDKLATKYGRDPGQIILKWVIQRGILPVTTSAKVARQKSNLDLDGFELTPEEVKEIDEAGSKKHFRTYWAHKYIP</sequence>
<comment type="caution">
    <text evidence="1">The sequence shown here is derived from an EMBL/GenBank/DDBJ whole genome shotgun (WGS) entry which is preliminary data.</text>
</comment>
<keyword evidence="2" id="KW-1185">Reference proteome</keyword>
<proteinExistence type="predicted"/>
<reference evidence="2" key="1">
    <citation type="journal article" date="2024" name="Front. Bioeng. Biotechnol.">
        <title>Genome-scale model development and genomic sequencing of the oleaginous clade Lipomyces.</title>
        <authorList>
            <person name="Czajka J.J."/>
            <person name="Han Y."/>
            <person name="Kim J."/>
            <person name="Mondo S.J."/>
            <person name="Hofstad B.A."/>
            <person name="Robles A."/>
            <person name="Haridas S."/>
            <person name="Riley R."/>
            <person name="LaButti K."/>
            <person name="Pangilinan J."/>
            <person name="Andreopoulos W."/>
            <person name="Lipzen A."/>
            <person name="Yan J."/>
            <person name="Wang M."/>
            <person name="Ng V."/>
            <person name="Grigoriev I.V."/>
            <person name="Spatafora J.W."/>
            <person name="Magnuson J.K."/>
            <person name="Baker S.E."/>
            <person name="Pomraning K.R."/>
        </authorList>
    </citation>
    <scope>NUCLEOTIDE SEQUENCE [LARGE SCALE GENOMIC DNA]</scope>
    <source>
        <strain evidence="2">CBS 10300</strain>
    </source>
</reference>